<evidence type="ECO:0000259" key="1">
    <source>
        <dbReference type="Pfam" id="PF00497"/>
    </source>
</evidence>
<gene>
    <name evidence="2" type="ORF">GCM10007907_36460</name>
</gene>
<comment type="caution">
    <text evidence="2">The sequence shown here is derived from an EMBL/GenBank/DDBJ whole genome shotgun (WGS) entry which is preliminary data.</text>
</comment>
<dbReference type="SUPFAM" id="SSF53850">
    <property type="entry name" value="Periplasmic binding protein-like II"/>
    <property type="match status" value="1"/>
</dbReference>
<reference evidence="3" key="1">
    <citation type="journal article" date="2019" name="Int. J. Syst. Evol. Microbiol.">
        <title>The Global Catalogue of Microorganisms (GCM) 10K type strain sequencing project: providing services to taxonomists for standard genome sequencing and annotation.</title>
        <authorList>
            <consortium name="The Broad Institute Genomics Platform"/>
            <consortium name="The Broad Institute Genome Sequencing Center for Infectious Disease"/>
            <person name="Wu L."/>
            <person name="Ma J."/>
        </authorList>
    </citation>
    <scope>NUCLEOTIDE SEQUENCE [LARGE SCALE GENOMIC DNA]</scope>
    <source>
        <strain evidence="3">NBRC 110044</strain>
    </source>
</reference>
<dbReference type="Pfam" id="PF00497">
    <property type="entry name" value="SBP_bac_3"/>
    <property type="match status" value="1"/>
</dbReference>
<dbReference type="EMBL" id="BSOG01000006">
    <property type="protein sequence ID" value="GLR14856.1"/>
    <property type="molecule type" value="Genomic_DNA"/>
</dbReference>
<dbReference type="Proteomes" id="UP001156706">
    <property type="component" value="Unassembled WGS sequence"/>
</dbReference>
<feature type="domain" description="Solute-binding protein family 3/N-terminal" evidence="1">
    <location>
        <begin position="27"/>
        <end position="238"/>
    </location>
</feature>
<accession>A0ABQ5YIP2</accession>
<dbReference type="PANTHER" id="PTHR38834:SF3">
    <property type="entry name" value="SOLUTE-BINDING PROTEIN FAMILY 3_N-TERMINAL DOMAIN-CONTAINING PROTEIN"/>
    <property type="match status" value="1"/>
</dbReference>
<organism evidence="2 3">
    <name type="scientific">Chitinimonas prasina</name>
    <dbReference type="NCBI Taxonomy" id="1434937"/>
    <lineage>
        <taxon>Bacteria</taxon>
        <taxon>Pseudomonadati</taxon>
        <taxon>Pseudomonadota</taxon>
        <taxon>Betaproteobacteria</taxon>
        <taxon>Neisseriales</taxon>
        <taxon>Chitinibacteraceae</taxon>
        <taxon>Chitinimonas</taxon>
    </lineage>
</organism>
<proteinExistence type="predicted"/>
<dbReference type="InterPro" id="IPR001638">
    <property type="entry name" value="Solute-binding_3/MltF_N"/>
</dbReference>
<name>A0ABQ5YIP2_9NEIS</name>
<evidence type="ECO:0000313" key="2">
    <source>
        <dbReference type="EMBL" id="GLR14856.1"/>
    </source>
</evidence>
<protein>
    <submittedName>
        <fullName evidence="2">ABC transporter substrate-binding protein</fullName>
    </submittedName>
</protein>
<sequence>MRLSLSQLFAFALGLALLPAWGEARIVAGEVPPFVYMEKGAVKGVAADLVREMAKRVGHSGKIDVQPFTRMLETGKTEANVLLIPLGRNAAREASYQWVTGLVDEEFVLIGHATSKVDVSSFNPALTVGVMRDSVGAGIAKAKGFTKIEDVVKEDMNAQKLANGRIDAWLAAWNSALQGQRAAGLDAKQLKRGAVASRVSIYLGASLKFDKAEAETWKAALEAMKKDGSFDRIVKSYGYELPK</sequence>
<dbReference type="RefSeq" id="WP_284197930.1">
    <property type="nucleotide sequence ID" value="NZ_BSOG01000006.1"/>
</dbReference>
<dbReference type="Gene3D" id="3.40.190.10">
    <property type="entry name" value="Periplasmic binding protein-like II"/>
    <property type="match status" value="2"/>
</dbReference>
<evidence type="ECO:0000313" key="3">
    <source>
        <dbReference type="Proteomes" id="UP001156706"/>
    </source>
</evidence>
<dbReference type="PANTHER" id="PTHR38834">
    <property type="entry name" value="PERIPLASMIC SUBSTRATE BINDING PROTEIN FAMILY 3"/>
    <property type="match status" value="1"/>
</dbReference>
<keyword evidence="3" id="KW-1185">Reference proteome</keyword>